<sequence length="130" mass="14117">MTPPGNTLDQAAIGLSFLCVMHCLALPVILVLAPSLASLPLADEHFHLWLVMLVVPTSSLALFMGCRRHRRWHVVCWGITGVSVLLMTAIFGHAVLGEVGERTFTVIGAVLVAIGHGLNYRLCRQIDCCD</sequence>
<dbReference type="AlphaFoldDB" id="A0A2A5WR58"/>
<keyword evidence="1" id="KW-0472">Membrane</keyword>
<dbReference type="GO" id="GO:0016020">
    <property type="term" value="C:membrane"/>
    <property type="evidence" value="ECO:0007669"/>
    <property type="project" value="InterPro"/>
</dbReference>
<dbReference type="InterPro" id="IPR004891">
    <property type="entry name" value="Mercury-R_MerC"/>
</dbReference>
<feature type="transmembrane region" description="Helical" evidence="1">
    <location>
        <begin position="102"/>
        <end position="120"/>
    </location>
</feature>
<keyword evidence="1" id="KW-1133">Transmembrane helix</keyword>
<evidence type="ECO:0008006" key="4">
    <source>
        <dbReference type="Google" id="ProtNLM"/>
    </source>
</evidence>
<comment type="caution">
    <text evidence="2">The sequence shown here is derived from an EMBL/GenBank/DDBJ whole genome shotgun (WGS) entry which is preliminary data.</text>
</comment>
<reference evidence="2 3" key="1">
    <citation type="submission" date="2017-08" db="EMBL/GenBank/DDBJ databases">
        <title>Fine stratification of microbial communities through a metagenomic profile of the photic zone.</title>
        <authorList>
            <person name="Haro-Moreno J.M."/>
            <person name="Lopez-Perez M."/>
            <person name="De La Torre J."/>
            <person name="Picazo A."/>
            <person name="Camacho A."/>
            <person name="Rodriguez-Valera F."/>
        </authorList>
    </citation>
    <scope>NUCLEOTIDE SEQUENCE [LARGE SCALE GENOMIC DNA]</scope>
    <source>
        <strain evidence="2">MED-G24</strain>
    </source>
</reference>
<dbReference type="GO" id="GO:0015097">
    <property type="term" value="F:mercury ion transmembrane transporter activity"/>
    <property type="evidence" value="ECO:0007669"/>
    <property type="project" value="InterPro"/>
</dbReference>
<feature type="transmembrane region" description="Helical" evidence="1">
    <location>
        <begin position="75"/>
        <end position="96"/>
    </location>
</feature>
<feature type="transmembrane region" description="Helical" evidence="1">
    <location>
        <begin position="12"/>
        <end position="34"/>
    </location>
</feature>
<evidence type="ECO:0000313" key="3">
    <source>
        <dbReference type="Proteomes" id="UP000219327"/>
    </source>
</evidence>
<gene>
    <name evidence="2" type="ORF">CNE99_06595</name>
</gene>
<proteinExistence type="predicted"/>
<feature type="transmembrane region" description="Helical" evidence="1">
    <location>
        <begin position="46"/>
        <end position="63"/>
    </location>
</feature>
<dbReference type="Proteomes" id="UP000219327">
    <property type="component" value="Unassembled WGS sequence"/>
</dbReference>
<keyword evidence="1" id="KW-0812">Transmembrane</keyword>
<name>A0A2A5WR58_9GAMM</name>
<evidence type="ECO:0000313" key="2">
    <source>
        <dbReference type="EMBL" id="PDH38942.1"/>
    </source>
</evidence>
<evidence type="ECO:0000256" key="1">
    <source>
        <dbReference type="SAM" id="Phobius"/>
    </source>
</evidence>
<accession>A0A2A5WR58</accession>
<organism evidence="2 3">
    <name type="scientific">OM182 bacterium MED-G24</name>
    <dbReference type="NCBI Taxonomy" id="1986255"/>
    <lineage>
        <taxon>Bacteria</taxon>
        <taxon>Pseudomonadati</taxon>
        <taxon>Pseudomonadota</taxon>
        <taxon>Gammaproteobacteria</taxon>
        <taxon>OMG group</taxon>
        <taxon>OM182 clade</taxon>
    </lineage>
</organism>
<dbReference type="Pfam" id="PF03203">
    <property type="entry name" value="MerC"/>
    <property type="match status" value="1"/>
</dbReference>
<dbReference type="EMBL" id="NTKD01000032">
    <property type="protein sequence ID" value="PDH38942.1"/>
    <property type="molecule type" value="Genomic_DNA"/>
</dbReference>
<protein>
    <recommendedName>
        <fullName evidence="4">MerC domain-containing protein</fullName>
    </recommendedName>
</protein>